<evidence type="ECO:0000259" key="1">
    <source>
        <dbReference type="PROSITE" id="PS50006"/>
    </source>
</evidence>
<name>A0A7S3UZH9_9STRA</name>
<feature type="domain" description="FHA" evidence="1">
    <location>
        <begin position="27"/>
        <end position="133"/>
    </location>
</feature>
<gene>
    <name evidence="2" type="ORF">ASTO00021_LOCUS12175</name>
</gene>
<dbReference type="CDD" id="cd00060">
    <property type="entry name" value="FHA"/>
    <property type="match status" value="1"/>
</dbReference>
<organism evidence="2">
    <name type="scientific">Aplanochytrium stocchinoi</name>
    <dbReference type="NCBI Taxonomy" id="215587"/>
    <lineage>
        <taxon>Eukaryota</taxon>
        <taxon>Sar</taxon>
        <taxon>Stramenopiles</taxon>
        <taxon>Bigyra</taxon>
        <taxon>Labyrinthulomycetes</taxon>
        <taxon>Thraustochytrida</taxon>
        <taxon>Thraustochytriidae</taxon>
        <taxon>Aplanochytrium</taxon>
    </lineage>
</organism>
<dbReference type="AlphaFoldDB" id="A0A7S3UZH9"/>
<dbReference type="Pfam" id="PF00498">
    <property type="entry name" value="FHA"/>
    <property type="match status" value="1"/>
</dbReference>
<dbReference type="InterPro" id="IPR050923">
    <property type="entry name" value="Cell_Proc_Reg/RNA_Proc"/>
</dbReference>
<dbReference type="PROSITE" id="PS50006">
    <property type="entry name" value="FHA_DOMAIN"/>
    <property type="match status" value="1"/>
</dbReference>
<dbReference type="EMBL" id="HBIN01016045">
    <property type="protein sequence ID" value="CAE0442057.1"/>
    <property type="molecule type" value="Transcribed_RNA"/>
</dbReference>
<reference evidence="2" key="1">
    <citation type="submission" date="2021-01" db="EMBL/GenBank/DDBJ databases">
        <authorList>
            <person name="Corre E."/>
            <person name="Pelletier E."/>
            <person name="Niang G."/>
            <person name="Scheremetjew M."/>
            <person name="Finn R."/>
            <person name="Kale V."/>
            <person name="Holt S."/>
            <person name="Cochrane G."/>
            <person name="Meng A."/>
            <person name="Brown T."/>
            <person name="Cohen L."/>
        </authorList>
    </citation>
    <scope>NUCLEOTIDE SEQUENCE</scope>
    <source>
        <strain evidence="2">GSBS06</strain>
    </source>
</reference>
<dbReference type="SMART" id="SM00240">
    <property type="entry name" value="FHA"/>
    <property type="match status" value="1"/>
</dbReference>
<accession>A0A7S3UZH9</accession>
<sequence length="177" mass="20095">MENLGKHQSSNSIPETIDLNADDADVITIGRLAEDPTLQTQENNKDVNEDSRRNSRVRVYKYVQLDSSAHEPIISRKHAQIKYRRIHRLIGTEGVTDEADDLSEADQNQEYEHAWVIRDLGSTNGILVNGVRVREYRLRDSDIVSFGGAATVELGSSVQTHKRKPVDSIFLYRFVCE</sequence>
<dbReference type="PANTHER" id="PTHR23308">
    <property type="entry name" value="NUCLEAR INHIBITOR OF PROTEIN PHOSPHATASE-1"/>
    <property type="match status" value="1"/>
</dbReference>
<dbReference type="InterPro" id="IPR008984">
    <property type="entry name" value="SMAD_FHA_dom_sf"/>
</dbReference>
<proteinExistence type="predicted"/>
<protein>
    <recommendedName>
        <fullName evidence="1">FHA domain-containing protein</fullName>
    </recommendedName>
</protein>
<dbReference type="Gene3D" id="2.60.200.20">
    <property type="match status" value="1"/>
</dbReference>
<evidence type="ECO:0000313" key="2">
    <source>
        <dbReference type="EMBL" id="CAE0442057.1"/>
    </source>
</evidence>
<dbReference type="InterPro" id="IPR000253">
    <property type="entry name" value="FHA_dom"/>
</dbReference>
<dbReference type="SUPFAM" id="SSF49879">
    <property type="entry name" value="SMAD/FHA domain"/>
    <property type="match status" value="1"/>
</dbReference>